<feature type="transmembrane region" description="Helical" evidence="1">
    <location>
        <begin position="82"/>
        <end position="102"/>
    </location>
</feature>
<keyword evidence="1" id="KW-1133">Transmembrane helix</keyword>
<dbReference type="AlphaFoldDB" id="A0A495IL67"/>
<reference evidence="2 3" key="1">
    <citation type="submission" date="2018-10" db="EMBL/GenBank/DDBJ databases">
        <title>Sequencing the genomes of 1000 actinobacteria strains.</title>
        <authorList>
            <person name="Klenk H.-P."/>
        </authorList>
    </citation>
    <scope>NUCLEOTIDE SEQUENCE [LARGE SCALE GENOMIC DNA]</scope>
    <source>
        <strain evidence="2 3">DSM 17894</strain>
    </source>
</reference>
<dbReference type="EMBL" id="RBKS01000001">
    <property type="protein sequence ID" value="RKR76178.1"/>
    <property type="molecule type" value="Genomic_DNA"/>
</dbReference>
<evidence type="ECO:0000313" key="3">
    <source>
        <dbReference type="Proteomes" id="UP000280008"/>
    </source>
</evidence>
<keyword evidence="1" id="KW-0812">Transmembrane</keyword>
<accession>A0A495IL67</accession>
<keyword evidence="3" id="KW-1185">Reference proteome</keyword>
<organism evidence="2 3">
    <name type="scientific">Frondihabitans australicus</name>
    <dbReference type="NCBI Taxonomy" id="386892"/>
    <lineage>
        <taxon>Bacteria</taxon>
        <taxon>Bacillati</taxon>
        <taxon>Actinomycetota</taxon>
        <taxon>Actinomycetes</taxon>
        <taxon>Micrococcales</taxon>
        <taxon>Microbacteriaceae</taxon>
        <taxon>Frondihabitans</taxon>
    </lineage>
</organism>
<gene>
    <name evidence="2" type="ORF">C8E83_3343</name>
</gene>
<evidence type="ECO:0000313" key="2">
    <source>
        <dbReference type="EMBL" id="RKR76178.1"/>
    </source>
</evidence>
<dbReference type="RefSeq" id="WP_121371159.1">
    <property type="nucleotide sequence ID" value="NZ_RBKS01000001.1"/>
</dbReference>
<protein>
    <submittedName>
        <fullName evidence="2">Uncharacterized protein</fullName>
    </submittedName>
</protein>
<comment type="caution">
    <text evidence="2">The sequence shown here is derived from an EMBL/GenBank/DDBJ whole genome shotgun (WGS) entry which is preliminary data.</text>
</comment>
<sequence length="214" mass="22990">MPSADAALPLRFHSPAGWPEPSAWWVATHQGEVPERGWVPDGVSTGGVRPDPAPEDWVWWSRHPDAWRTLTRRVVSQYRRGMIAGALLFVVALGLLFAPFAAHSGLRVLLWGALLYGPAEVARDLMGLTTLGDRYDAYARRVSARLAADPHGVAPTTAQELENLFVPKSGPGNDAPLHTRGRLLTMVVAGALAAVLIVLLADAFVHSTMGSGAH</sequence>
<evidence type="ECO:0000256" key="1">
    <source>
        <dbReference type="SAM" id="Phobius"/>
    </source>
</evidence>
<feature type="transmembrane region" description="Helical" evidence="1">
    <location>
        <begin position="183"/>
        <end position="205"/>
    </location>
</feature>
<keyword evidence="1" id="KW-0472">Membrane</keyword>
<proteinExistence type="predicted"/>
<name>A0A495IL67_9MICO</name>
<dbReference type="Proteomes" id="UP000280008">
    <property type="component" value="Unassembled WGS sequence"/>
</dbReference>